<dbReference type="SUPFAM" id="SSF50249">
    <property type="entry name" value="Nucleic acid-binding proteins"/>
    <property type="match status" value="1"/>
</dbReference>
<dbReference type="HOGENOM" id="CLU_552188_0_0_1"/>
<dbReference type="AlphaFoldDB" id="I3EHJ2"/>
<keyword evidence="3" id="KW-1185">Reference proteome</keyword>
<dbReference type="InterPro" id="IPR012340">
    <property type="entry name" value="NA-bd_OB-fold"/>
</dbReference>
<feature type="compositionally biased region" description="Polar residues" evidence="1">
    <location>
        <begin position="374"/>
        <end position="383"/>
    </location>
</feature>
<dbReference type="InParanoid" id="I3EHJ2"/>
<dbReference type="VEuPathDB" id="MicrosporidiaDB:NEQG_01379"/>
<protein>
    <recommendedName>
        <fullName evidence="4">Telomeric single stranded DNA binding POT1/Cdc13 domain-containing protein</fullName>
    </recommendedName>
</protein>
<feature type="region of interest" description="Disordered" evidence="1">
    <location>
        <begin position="276"/>
        <end position="387"/>
    </location>
</feature>
<organism evidence="2 3">
    <name type="scientific">Nematocida parisii (strain ERTm3)</name>
    <name type="common">Nematode killer fungus</name>
    <dbReference type="NCBI Taxonomy" id="935791"/>
    <lineage>
        <taxon>Eukaryota</taxon>
        <taxon>Fungi</taxon>
        <taxon>Fungi incertae sedis</taxon>
        <taxon>Microsporidia</taxon>
        <taxon>Nematocida</taxon>
    </lineage>
</organism>
<dbReference type="OrthoDB" id="2186770at2759"/>
<dbReference type="Gene3D" id="2.40.50.140">
    <property type="entry name" value="Nucleic acid-binding proteins"/>
    <property type="match status" value="1"/>
</dbReference>
<proteinExistence type="predicted"/>
<dbReference type="EMBL" id="GL870878">
    <property type="protein sequence ID" value="EIJ88689.1"/>
    <property type="molecule type" value="Genomic_DNA"/>
</dbReference>
<evidence type="ECO:0000313" key="3">
    <source>
        <dbReference type="Proteomes" id="UP000002872"/>
    </source>
</evidence>
<evidence type="ECO:0008006" key="4">
    <source>
        <dbReference type="Google" id="ProtNLM"/>
    </source>
</evidence>
<dbReference type="OMA" id="CARKENS"/>
<reference evidence="2" key="1">
    <citation type="submission" date="2011-01" db="EMBL/GenBank/DDBJ databases">
        <title>The Genome Sequence of Nematocida parisii strain ERTm3.</title>
        <authorList>
            <consortium name="The Broad Institute Genome Sequencing Platform"/>
            <consortium name="The Broad Institute Genome Sequencing Center for Infectious Disease"/>
            <person name="Cuomo C."/>
            <person name="Troemel E."/>
            <person name="Young S.K."/>
            <person name="Zeng Q."/>
            <person name="Gargeya S."/>
            <person name="Fitzgerald M."/>
            <person name="Haas B."/>
            <person name="Abouelleil A."/>
            <person name="Alvarado L."/>
            <person name="Arachchi H.M."/>
            <person name="Berlin A."/>
            <person name="Chapman S.B."/>
            <person name="Gearin G."/>
            <person name="Goldberg J."/>
            <person name="Griggs A."/>
            <person name="Gujja S."/>
            <person name="Hansen M."/>
            <person name="Heiman D."/>
            <person name="Howarth C."/>
            <person name="Larimer J."/>
            <person name="Lui A."/>
            <person name="MacDonald P.J.P."/>
            <person name="McCowen C."/>
            <person name="Montmayeur A."/>
            <person name="Murphy C."/>
            <person name="Neiman D."/>
            <person name="Pearson M."/>
            <person name="Priest M."/>
            <person name="Roberts A."/>
            <person name="Saif S."/>
            <person name="Shea T."/>
            <person name="Sisk P."/>
            <person name="Stolte C."/>
            <person name="Sykes S."/>
            <person name="Wortman J."/>
            <person name="Nusbaum C."/>
            <person name="Birren B."/>
        </authorList>
    </citation>
    <scope>NUCLEOTIDE SEQUENCE</scope>
    <source>
        <strain evidence="2">ERTm3</strain>
    </source>
</reference>
<dbReference type="Proteomes" id="UP000002872">
    <property type="component" value="Unassembled WGS sequence"/>
</dbReference>
<gene>
    <name evidence="2" type="ORF">NEQG_01379</name>
</gene>
<feature type="compositionally biased region" description="Basic and acidic residues" evidence="1">
    <location>
        <begin position="329"/>
        <end position="352"/>
    </location>
</feature>
<sequence length="512" mass="58367">MDTRTYIKDIQPGANASVFGLIEAYTPPKKTTGSDYHMVLHIKDELSSEAIPVLLFLASPESFPKYIMENQAVIKITRLNVKTTESGTRRLVDRKCGCFFFEVNKEKGSALPYFSCIEGKYAEEKGDRVIIDSIRKHFINIIPAGPSVISSASKENAVVSVYGYIKDISTTHNWHTMIMCDPSTHKDLRVRVWERELNEIPKKNRYVCVHNIKIKKVDCATILADISKRTPFIWTYNIPKEVEMLLSAFKTLRSKGFLRELVKKINKCARKENSRNVPDVLENKSKKSGPLNDSSVEPPSFVENEDISNHSLKLENVSEDAQRSTIQKKNADEEISSKNLEESKSSFEKSMEDHEDLFSADNNCSAEEDKQTEESIQPDTSAHNLGPYNEIAVPCSSDYTLEQLIKGSEYLVSFKETDQLYDEIIQLPIKPYYTNRSTEAVTFDKEALSIMDTGPHTPEKIQVQHAAFYMDIPVIFHMCNRIRTDADNIAGFIMCLATRNYTLHVFLYKYIE</sequence>
<evidence type="ECO:0000313" key="2">
    <source>
        <dbReference type="EMBL" id="EIJ88689.1"/>
    </source>
</evidence>
<evidence type="ECO:0000256" key="1">
    <source>
        <dbReference type="SAM" id="MobiDB-lite"/>
    </source>
</evidence>
<accession>I3EHJ2</accession>
<name>I3EHJ2_NEMP3</name>